<dbReference type="Proteomes" id="UP000589085">
    <property type="component" value="Unassembled WGS sequence"/>
</dbReference>
<feature type="domain" description="Amidohydrolase-related" evidence="1">
    <location>
        <begin position="53"/>
        <end position="392"/>
    </location>
</feature>
<keyword evidence="2" id="KW-0378">Hydrolase</keyword>
<dbReference type="PANTHER" id="PTHR43668:SF2">
    <property type="entry name" value="ALLANTOINASE"/>
    <property type="match status" value="1"/>
</dbReference>
<dbReference type="SUPFAM" id="SSF51338">
    <property type="entry name" value="Composite domain of metallo-dependent hydrolases"/>
    <property type="match status" value="1"/>
</dbReference>
<dbReference type="PANTHER" id="PTHR43668">
    <property type="entry name" value="ALLANTOINASE"/>
    <property type="match status" value="1"/>
</dbReference>
<dbReference type="InterPro" id="IPR006680">
    <property type="entry name" value="Amidohydro-rel"/>
</dbReference>
<dbReference type="SUPFAM" id="SSF51556">
    <property type="entry name" value="Metallo-dependent hydrolases"/>
    <property type="match status" value="1"/>
</dbReference>
<evidence type="ECO:0000259" key="1">
    <source>
        <dbReference type="Pfam" id="PF01979"/>
    </source>
</evidence>
<dbReference type="InterPro" id="IPR032466">
    <property type="entry name" value="Metal_Hydrolase"/>
</dbReference>
<dbReference type="InterPro" id="IPR011059">
    <property type="entry name" value="Metal-dep_hydrolase_composite"/>
</dbReference>
<dbReference type="Gene3D" id="2.30.40.10">
    <property type="entry name" value="Urease, subunit C, domain 1"/>
    <property type="match status" value="1"/>
</dbReference>
<name>A0A7W4NNG2_9PROT</name>
<comment type="caution">
    <text evidence="2">The sequence shown here is derived from an EMBL/GenBank/DDBJ whole genome shotgun (WGS) entry which is preliminary data.</text>
</comment>
<dbReference type="EMBL" id="JABEQJ010000016">
    <property type="protein sequence ID" value="MBB2161051.1"/>
    <property type="molecule type" value="Genomic_DNA"/>
</dbReference>
<dbReference type="GO" id="GO:0004038">
    <property type="term" value="F:allantoinase activity"/>
    <property type="evidence" value="ECO:0007669"/>
    <property type="project" value="TreeGrafter"/>
</dbReference>
<sequence>MPMHDLLFKGRVVTPHAVLDDGWIAVDGGRISRLGQNEAPPARHVEDHGDALILPGAIDAQVHSRSQKGQEDFVWSTRAAAAGGVTTIADMPYDDGFLVCTADALRQKAQEAGAQARIDYALWGTIAPDDGPAHIPAMAQAGACGFKFSTFGTDPVRFPRIPPDLLAACFEAVARTGLIAGVHNEDDELVRARIAAVARAGITDWRAHGLSRPALAETLAMAQIYETAAGTGCSAHVVHCSVARGYALCEAYRRQGFDTTVEACIHYLVLDEEHDVARLGGRAKINPPVRPRAEVEGLWHHLAAGNVTIVSTDHVSWSLARKSDPDMLRNASGVPGLDMLYPLLLTELSRRDLSPTHASRLLAENPARLFRLAAGKGGLAPGRDADITVARRETWRYDPAASDNVLTDWSPYAGRELDWRIAGTWLRGRQVFDGRTVLAEPGTGRFITPEQPSGVR</sequence>
<organism evidence="2 3">
    <name type="scientific">Gluconacetobacter sacchari</name>
    <dbReference type="NCBI Taxonomy" id="92759"/>
    <lineage>
        <taxon>Bacteria</taxon>
        <taxon>Pseudomonadati</taxon>
        <taxon>Pseudomonadota</taxon>
        <taxon>Alphaproteobacteria</taxon>
        <taxon>Acetobacterales</taxon>
        <taxon>Acetobacteraceae</taxon>
        <taxon>Gluconacetobacter</taxon>
    </lineage>
</organism>
<dbReference type="Gene3D" id="3.20.20.140">
    <property type="entry name" value="Metal-dependent hydrolases"/>
    <property type="match status" value="1"/>
</dbReference>
<proteinExistence type="predicted"/>
<dbReference type="InterPro" id="IPR050138">
    <property type="entry name" value="DHOase/Allantoinase_Hydrolase"/>
</dbReference>
<protein>
    <submittedName>
        <fullName evidence="2">Amidohydrolase family protein</fullName>
    </submittedName>
</protein>
<dbReference type="Pfam" id="PF01979">
    <property type="entry name" value="Amidohydro_1"/>
    <property type="match status" value="1"/>
</dbReference>
<gene>
    <name evidence="2" type="ORF">HLH48_12865</name>
</gene>
<accession>A0A7W4NNG2</accession>
<dbReference type="AlphaFoldDB" id="A0A7W4NNG2"/>
<evidence type="ECO:0000313" key="3">
    <source>
        <dbReference type="Proteomes" id="UP000589085"/>
    </source>
</evidence>
<reference evidence="2 3" key="1">
    <citation type="submission" date="2020-04" db="EMBL/GenBank/DDBJ databases">
        <title>Description of novel Gluconacetobacter.</title>
        <authorList>
            <person name="Sombolestani A."/>
        </authorList>
    </citation>
    <scope>NUCLEOTIDE SEQUENCE [LARGE SCALE GENOMIC DNA]</scope>
    <source>
        <strain evidence="2 3">LMG 19747</strain>
    </source>
</reference>
<evidence type="ECO:0000313" key="2">
    <source>
        <dbReference type="EMBL" id="MBB2161051.1"/>
    </source>
</evidence>
<dbReference type="GO" id="GO:0006145">
    <property type="term" value="P:purine nucleobase catabolic process"/>
    <property type="evidence" value="ECO:0007669"/>
    <property type="project" value="TreeGrafter"/>
</dbReference>
<dbReference type="GO" id="GO:0005737">
    <property type="term" value="C:cytoplasm"/>
    <property type="evidence" value="ECO:0007669"/>
    <property type="project" value="TreeGrafter"/>
</dbReference>